<dbReference type="EMBL" id="CAJNOV010000339">
    <property type="protein sequence ID" value="CAF1019877.1"/>
    <property type="molecule type" value="Genomic_DNA"/>
</dbReference>
<dbReference type="PANTHER" id="PTHR23329">
    <property type="entry name" value="TUFTELIN-INTERACTING PROTEIN 11-RELATED"/>
    <property type="match status" value="1"/>
</dbReference>
<dbReference type="Pfam" id="PF07842">
    <property type="entry name" value="GCFC"/>
    <property type="match status" value="1"/>
</dbReference>
<dbReference type="SUPFAM" id="SSF50939">
    <property type="entry name" value="Sialidases"/>
    <property type="match status" value="1"/>
</dbReference>
<comment type="caution">
    <text evidence="2">The sequence shown here is derived from an EMBL/GenBank/DDBJ whole genome shotgun (WGS) entry which is preliminary data.</text>
</comment>
<dbReference type="InterPro" id="IPR022783">
    <property type="entry name" value="GCFC_dom"/>
</dbReference>
<evidence type="ECO:0000313" key="2">
    <source>
        <dbReference type="EMBL" id="CAF1019877.1"/>
    </source>
</evidence>
<feature type="domain" description="GCF C-terminal" evidence="1">
    <location>
        <begin position="2"/>
        <end position="136"/>
    </location>
</feature>
<dbReference type="GO" id="GO:0071008">
    <property type="term" value="C:U2-type post-mRNA release spliceosomal complex"/>
    <property type="evidence" value="ECO:0007669"/>
    <property type="project" value="TreeGrafter"/>
</dbReference>
<sequence>MLHCEVDSWNPLTDSIPIHSWVHPWLPLMKYRLEPLYQPIRTKLAHALQNWQPSDSSAEAVLLPWQKVFKQETWNAFMNKHIVPKLVSTMQQFIIDPRQQILDPWHWFIAWYDMVPLPSMIEILEKCFFPKWLQVLNIWLSTNTISQEIQRWYIGWRSLIPQAIINHTIIKKILTEGLMMIDRKISETLNVQQTSPSQSSENVIYNTINNHSVTMSSSNFISSFKDLLEKRAMQYNVLFVPIRNRTFQEKQIYQLNVKKRIGAYSDNGGISFNKIHVLNTLVQPLTGCQGSTIYHNNTHQMFYTGLAETSFIRSHLSLYISNDNGEHWTFIKTIYQGSRARNEAKISRGEARQDF</sequence>
<gene>
    <name evidence="2" type="ORF">CJN711_LOCUS3260</name>
</gene>
<dbReference type="PANTHER" id="PTHR23329:SF1">
    <property type="entry name" value="TUFTELIN-INTERACTING PROTEIN 11"/>
    <property type="match status" value="1"/>
</dbReference>
<name>A0A814I5L1_9BILA</name>
<dbReference type="InterPro" id="IPR036278">
    <property type="entry name" value="Sialidase_sf"/>
</dbReference>
<accession>A0A814I5L1</accession>
<dbReference type="GO" id="GO:0000390">
    <property type="term" value="P:spliceosomal complex disassembly"/>
    <property type="evidence" value="ECO:0007669"/>
    <property type="project" value="InterPro"/>
</dbReference>
<dbReference type="Gene3D" id="2.120.10.10">
    <property type="match status" value="1"/>
</dbReference>
<dbReference type="CDD" id="cd15482">
    <property type="entry name" value="Sialidase_non-viral"/>
    <property type="match status" value="1"/>
</dbReference>
<dbReference type="AlphaFoldDB" id="A0A814I5L1"/>
<evidence type="ECO:0000259" key="1">
    <source>
        <dbReference type="Pfam" id="PF07842"/>
    </source>
</evidence>
<evidence type="ECO:0000313" key="3">
    <source>
        <dbReference type="Proteomes" id="UP000663855"/>
    </source>
</evidence>
<proteinExistence type="predicted"/>
<dbReference type="Proteomes" id="UP000663855">
    <property type="component" value="Unassembled WGS sequence"/>
</dbReference>
<dbReference type="InterPro" id="IPR045211">
    <property type="entry name" value="TFP11/STIP/Ntr1"/>
</dbReference>
<protein>
    <recommendedName>
        <fullName evidence="1">GCF C-terminal domain-containing protein</fullName>
    </recommendedName>
</protein>
<reference evidence="2" key="1">
    <citation type="submission" date="2021-02" db="EMBL/GenBank/DDBJ databases">
        <authorList>
            <person name="Nowell W R."/>
        </authorList>
    </citation>
    <scope>NUCLEOTIDE SEQUENCE</scope>
</reference>
<organism evidence="2 3">
    <name type="scientific">Rotaria magnacalcarata</name>
    <dbReference type="NCBI Taxonomy" id="392030"/>
    <lineage>
        <taxon>Eukaryota</taxon>
        <taxon>Metazoa</taxon>
        <taxon>Spiralia</taxon>
        <taxon>Gnathifera</taxon>
        <taxon>Rotifera</taxon>
        <taxon>Eurotatoria</taxon>
        <taxon>Bdelloidea</taxon>
        <taxon>Philodinida</taxon>
        <taxon>Philodinidae</taxon>
        <taxon>Rotaria</taxon>
    </lineage>
</organism>